<dbReference type="Proteomes" id="UP001149079">
    <property type="component" value="Unassembled WGS sequence"/>
</dbReference>
<accession>A0A9W9HEW5</accession>
<evidence type="ECO:0000259" key="3">
    <source>
        <dbReference type="Pfam" id="PF26434"/>
    </source>
</evidence>
<keyword evidence="1" id="KW-0175">Coiled coil</keyword>
<feature type="compositionally biased region" description="Basic residues" evidence="2">
    <location>
        <begin position="360"/>
        <end position="373"/>
    </location>
</feature>
<dbReference type="OrthoDB" id="5399559at2759"/>
<feature type="coiled-coil region" evidence="1">
    <location>
        <begin position="100"/>
        <end position="142"/>
    </location>
</feature>
<dbReference type="AlphaFoldDB" id="A0A9W9HEW5"/>
<dbReference type="EMBL" id="JAPQKL010000001">
    <property type="protein sequence ID" value="KAJ5145593.1"/>
    <property type="molecule type" value="Genomic_DNA"/>
</dbReference>
<reference evidence="4" key="1">
    <citation type="submission" date="2022-11" db="EMBL/GenBank/DDBJ databases">
        <authorList>
            <person name="Petersen C."/>
        </authorList>
    </citation>
    <scope>NUCLEOTIDE SEQUENCE</scope>
    <source>
        <strain evidence="4">IBT 22155</strain>
    </source>
</reference>
<proteinExistence type="predicted"/>
<evidence type="ECO:0000313" key="5">
    <source>
        <dbReference type="Proteomes" id="UP001149079"/>
    </source>
</evidence>
<name>A0A9W9HEW5_9EURO</name>
<evidence type="ECO:0000256" key="2">
    <source>
        <dbReference type="SAM" id="MobiDB-lite"/>
    </source>
</evidence>
<feature type="compositionally biased region" description="Polar residues" evidence="2">
    <location>
        <begin position="269"/>
        <end position="295"/>
    </location>
</feature>
<feature type="region of interest" description="Disordered" evidence="2">
    <location>
        <begin position="237"/>
        <end position="451"/>
    </location>
</feature>
<organism evidence="4 5">
    <name type="scientific">Penicillium bovifimosum</name>
    <dbReference type="NCBI Taxonomy" id="126998"/>
    <lineage>
        <taxon>Eukaryota</taxon>
        <taxon>Fungi</taxon>
        <taxon>Dikarya</taxon>
        <taxon>Ascomycota</taxon>
        <taxon>Pezizomycotina</taxon>
        <taxon>Eurotiomycetes</taxon>
        <taxon>Eurotiomycetidae</taxon>
        <taxon>Eurotiales</taxon>
        <taxon>Aspergillaceae</taxon>
        <taxon>Penicillium</taxon>
    </lineage>
</organism>
<feature type="compositionally biased region" description="Basic residues" evidence="2">
    <location>
        <begin position="417"/>
        <end position="428"/>
    </location>
</feature>
<feature type="region of interest" description="Disordered" evidence="2">
    <location>
        <begin position="1"/>
        <end position="39"/>
    </location>
</feature>
<comment type="caution">
    <text evidence="4">The sequence shown here is derived from an EMBL/GenBank/DDBJ whole genome shotgun (WGS) entry which is preliminary data.</text>
</comment>
<feature type="compositionally biased region" description="Basic and acidic residues" evidence="2">
    <location>
        <begin position="374"/>
        <end position="416"/>
    </location>
</feature>
<evidence type="ECO:0000256" key="1">
    <source>
        <dbReference type="SAM" id="Coils"/>
    </source>
</evidence>
<dbReference type="RefSeq" id="XP_056526067.1">
    <property type="nucleotide sequence ID" value="XM_056660901.1"/>
</dbReference>
<evidence type="ECO:0000313" key="4">
    <source>
        <dbReference type="EMBL" id="KAJ5145593.1"/>
    </source>
</evidence>
<dbReference type="Pfam" id="PF26434">
    <property type="entry name" value="YAG7_C"/>
    <property type="match status" value="1"/>
</dbReference>
<reference evidence="4" key="2">
    <citation type="journal article" date="2023" name="IMA Fungus">
        <title>Comparative genomic study of the Penicillium genus elucidates a diverse pangenome and 15 lateral gene transfer events.</title>
        <authorList>
            <person name="Petersen C."/>
            <person name="Sorensen T."/>
            <person name="Nielsen M.R."/>
            <person name="Sondergaard T.E."/>
            <person name="Sorensen J.L."/>
            <person name="Fitzpatrick D.A."/>
            <person name="Frisvad J.C."/>
            <person name="Nielsen K.L."/>
        </authorList>
    </citation>
    <scope>NUCLEOTIDE SEQUENCE</scope>
    <source>
        <strain evidence="4">IBT 22155</strain>
    </source>
</reference>
<dbReference type="InterPro" id="IPR058602">
    <property type="entry name" value="YAG7_dimerisation_dom"/>
</dbReference>
<feature type="compositionally biased region" description="Basic and acidic residues" evidence="2">
    <location>
        <begin position="26"/>
        <end position="35"/>
    </location>
</feature>
<dbReference type="GeneID" id="81400071"/>
<gene>
    <name evidence="4" type="ORF">N7515_000157</name>
</gene>
<sequence length="451" mass="47860">MPPASAAQKLKDAKGTSRASSVVSKPDPESPKSENQENNYLKELQKTLRNATKKLNSFAKVDAIIAENPDKSLDELIAEKKINNDQKAQILKKPALQATIAQTEEQLGHYKQVIAQYEDRLAEEKDALVKAHEAELEAVRNNAIADATEASKKALRQQFHTVTKFLCAAAMLRREGDAVTTESRAFEGALYEVYAGNQSAVKSLLKIAEGADDKVNSVEGETLEFTYGDLKQAAERFAPPEENTEAVEETKPTTDPTMANAGLTELEDSSLQAQAEPTTSQADQLAPPAQTQVSDAANPVADDSWVPVSDEGEWVELPRNPAETDTGLQATPASADAGLNNASAGADVAPQSENTAKSNGGRRRRGHGPRGGRGRGDAKKGGAESRSDEGRGEGRGEGRTEGRTEGRAEGRPEGRGRGGRNGRGRNGRRGGANGTENGNGSGPAEAPASKE</sequence>
<feature type="domain" description="YAG7-like dimerisation" evidence="3">
    <location>
        <begin position="152"/>
        <end position="235"/>
    </location>
</feature>
<protein>
    <recommendedName>
        <fullName evidence="3">YAG7-like dimerisation domain-containing protein</fullName>
    </recommendedName>
</protein>
<keyword evidence="5" id="KW-1185">Reference proteome</keyword>
<feature type="compositionally biased region" description="Gly residues" evidence="2">
    <location>
        <begin position="429"/>
        <end position="441"/>
    </location>
</feature>